<evidence type="ECO:0000313" key="1">
    <source>
        <dbReference type="EMBL" id="KQK26227.1"/>
    </source>
</evidence>
<reference evidence="2 4" key="2">
    <citation type="submission" date="2020-04" db="EMBL/GenBank/DDBJ databases">
        <title>Genome analysis and antimicrobial resistance characteristics of Chryseobacterium aquaticum isolated from farmed salmonids.</title>
        <authorList>
            <person name="Saticioglu I.B."/>
            <person name="Duman M."/>
            <person name="Altun S."/>
        </authorList>
    </citation>
    <scope>NUCLEOTIDE SEQUENCE [LARGE SCALE GENOMIC DNA]</scope>
    <source>
        <strain evidence="2 4">C-174</strain>
    </source>
</reference>
<protein>
    <submittedName>
        <fullName evidence="1">Uncharacterized protein</fullName>
    </submittedName>
</protein>
<proteinExistence type="predicted"/>
<reference evidence="1 3" key="1">
    <citation type="submission" date="2015-10" db="EMBL/GenBank/DDBJ databases">
        <title>Chryseobacterium aquaticum genome.</title>
        <authorList>
            <person name="Newman J.D."/>
            <person name="Ferguson M.B."/>
            <person name="Miller J.R."/>
        </authorList>
    </citation>
    <scope>NUCLEOTIDE SEQUENCE [LARGE SCALE GENOMIC DNA]</scope>
    <source>
        <strain evidence="1 3">KCTC 12483</strain>
    </source>
</reference>
<keyword evidence="3" id="KW-1185">Reference proteome</keyword>
<evidence type="ECO:0000313" key="2">
    <source>
        <dbReference type="EMBL" id="NMR33289.1"/>
    </source>
</evidence>
<comment type="caution">
    <text evidence="1">The sequence shown here is derived from an EMBL/GenBank/DDBJ whole genome shotgun (WGS) entry which is preliminary data.</text>
</comment>
<organism evidence="1 3">
    <name type="scientific">Chryseobacterium aquaticum</name>
    <dbReference type="NCBI Taxonomy" id="452084"/>
    <lineage>
        <taxon>Bacteria</taxon>
        <taxon>Pseudomonadati</taxon>
        <taxon>Bacteroidota</taxon>
        <taxon>Flavobacteriia</taxon>
        <taxon>Flavobacteriales</taxon>
        <taxon>Weeksellaceae</taxon>
        <taxon>Chryseobacterium group</taxon>
        <taxon>Chryseobacterium</taxon>
    </lineage>
</organism>
<dbReference type="Proteomes" id="UP000548067">
    <property type="component" value="Unassembled WGS sequence"/>
</dbReference>
<dbReference type="Proteomes" id="UP000051682">
    <property type="component" value="Unassembled WGS sequence"/>
</dbReference>
<dbReference type="EMBL" id="LLYZ01000005">
    <property type="protein sequence ID" value="KQK26227.1"/>
    <property type="molecule type" value="Genomic_DNA"/>
</dbReference>
<dbReference type="AlphaFoldDB" id="A0A0Q3K9A9"/>
<sequence>MKKNKFEKTILKLIISAHIFLLTQCKSTQKFNSDTGYQSDIDRTSSELKKRQESEIIKFDYTNKYRPH</sequence>
<accession>A0A0Q3K9A9</accession>
<evidence type="ECO:0000313" key="3">
    <source>
        <dbReference type="Proteomes" id="UP000051682"/>
    </source>
</evidence>
<evidence type="ECO:0000313" key="4">
    <source>
        <dbReference type="Proteomes" id="UP000548067"/>
    </source>
</evidence>
<dbReference type="RefSeq" id="WP_056015269.1">
    <property type="nucleotide sequence ID" value="NZ_JABCJF010000001.1"/>
</dbReference>
<gene>
    <name evidence="1" type="ORF">AR438_11690</name>
    <name evidence="2" type="ORF">HIO71_03605</name>
</gene>
<name>A0A0Q3K9A9_9FLAO</name>
<dbReference type="EMBL" id="JABCJF010000001">
    <property type="protein sequence ID" value="NMR33289.1"/>
    <property type="molecule type" value="Genomic_DNA"/>
</dbReference>